<evidence type="ECO:0000256" key="2">
    <source>
        <dbReference type="SAM" id="MobiDB-lite"/>
    </source>
</evidence>
<dbReference type="GO" id="GO:0008270">
    <property type="term" value="F:zinc ion binding"/>
    <property type="evidence" value="ECO:0007669"/>
    <property type="project" value="UniProtKB-KW"/>
</dbReference>
<reference evidence="4 5" key="1">
    <citation type="submission" date="2023-11" db="EMBL/GenBank/DDBJ databases">
        <authorList>
            <person name="Hedman E."/>
            <person name="Englund M."/>
            <person name="Stromberg M."/>
            <person name="Nyberg Akerstrom W."/>
            <person name="Nylinder S."/>
            <person name="Jareborg N."/>
            <person name="Kallberg Y."/>
            <person name="Kronander E."/>
        </authorList>
    </citation>
    <scope>NUCLEOTIDE SEQUENCE [LARGE SCALE GENOMIC DNA]</scope>
</reference>
<dbReference type="EMBL" id="CAVLGL010000126">
    <property type="protein sequence ID" value="CAK1601365.1"/>
    <property type="molecule type" value="Genomic_DNA"/>
</dbReference>
<proteinExistence type="predicted"/>
<dbReference type="Proteomes" id="UP001314205">
    <property type="component" value="Unassembled WGS sequence"/>
</dbReference>
<evidence type="ECO:0000256" key="1">
    <source>
        <dbReference type="PROSITE-ProRule" id="PRU00024"/>
    </source>
</evidence>
<keyword evidence="1" id="KW-0862">Zinc</keyword>
<comment type="caution">
    <text evidence="4">The sequence shown here is derived from an EMBL/GenBank/DDBJ whole genome shotgun (WGS) entry which is preliminary data.</text>
</comment>
<organism evidence="4 5">
    <name type="scientific">Parnassius mnemosyne</name>
    <name type="common">clouded apollo</name>
    <dbReference type="NCBI Taxonomy" id="213953"/>
    <lineage>
        <taxon>Eukaryota</taxon>
        <taxon>Metazoa</taxon>
        <taxon>Ecdysozoa</taxon>
        <taxon>Arthropoda</taxon>
        <taxon>Hexapoda</taxon>
        <taxon>Insecta</taxon>
        <taxon>Pterygota</taxon>
        <taxon>Neoptera</taxon>
        <taxon>Endopterygota</taxon>
        <taxon>Lepidoptera</taxon>
        <taxon>Glossata</taxon>
        <taxon>Ditrysia</taxon>
        <taxon>Papilionoidea</taxon>
        <taxon>Papilionidae</taxon>
        <taxon>Parnassiinae</taxon>
        <taxon>Parnassini</taxon>
        <taxon>Parnassius</taxon>
        <taxon>Driopa</taxon>
    </lineage>
</organism>
<dbReference type="PROSITE" id="PS50119">
    <property type="entry name" value="ZF_BBOX"/>
    <property type="match status" value="1"/>
</dbReference>
<dbReference type="PANTHER" id="PTHR46599">
    <property type="entry name" value="PIGGYBAC TRANSPOSABLE ELEMENT-DERIVED PROTEIN 4"/>
    <property type="match status" value="1"/>
</dbReference>
<dbReference type="AlphaFoldDB" id="A0AAV1M2P9"/>
<gene>
    <name evidence="4" type="ORF">PARMNEM_LOCUS20013</name>
</gene>
<dbReference type="Pfam" id="PF13843">
    <property type="entry name" value="DDE_Tnp_1_7"/>
    <property type="match status" value="1"/>
</dbReference>
<keyword evidence="1" id="KW-0863">Zinc-finger</keyword>
<evidence type="ECO:0000313" key="4">
    <source>
        <dbReference type="EMBL" id="CAK1601365.1"/>
    </source>
</evidence>
<dbReference type="PANTHER" id="PTHR46599:SF3">
    <property type="entry name" value="PIGGYBAC TRANSPOSABLE ELEMENT-DERIVED PROTEIN 4"/>
    <property type="match status" value="1"/>
</dbReference>
<protein>
    <recommendedName>
        <fullName evidence="3">B box-type domain-containing protein</fullName>
    </recommendedName>
</protein>
<sequence length="662" mass="75068">MVLFLRVVVVNIESLPEGLPIETPLHAKRSRTLTLSPLQLNIKAPLPVDPTVAEGTPHEDKSLPVMVPPSPEMNGSGEQGMSSPSGSGASVQPPRPLQLLQNEESFYNIDYGSEESEVSEEEDLLTTLIPRTIRFLMNMDMSRDDNVAATTMLPTTMPDLSTSATVAISPHSFYDFEWKSFPNPPIPLESRRETFSKSNVGPTTPCADPYDTFIAIWDRQIMKHIASETNRYAQDVIQKMIPHNTVRTRSRLHSWHPTTVDELYVYFGITLAMGVLVKNNIAEYWSATPDIFCTPGFSVHMSSRRFRLLSKFLHFNNNKGMSSLKPDTSEAKLFKMKPLLSHLNSKFCSMYNMSQNIVLDKSLLQRKGRLDINQFIPNKVTSAGIKTYEICESQTGYMWRFEIHAYEAFKQTIVLRLIQGLEYKGHTLWMHNFYNSPILARRLKSFGIDCVGPLKTNCQFVPKTLTGLTKANVQPGDITGFTSGDVDLMVWRDQNLVATISTYHGNAMTHDNGHLKPILITDYKVMMDGVDKKDQMLAMYPIERKRTRVWCRKLFCRLLNVSVLNSYILVKQSSSSILHRSFRLSLIKSLLKNHASVSVSIVAPPQSRLEIKYHHLADLPYLPGQTRRQRRTCSICKKRVHTFCVGCNKAVCMTCFVPLHPE</sequence>
<keyword evidence="1" id="KW-0479">Metal-binding</keyword>
<name>A0AAV1M2P9_9NEOP</name>
<feature type="domain" description="B box-type" evidence="3">
    <location>
        <begin position="628"/>
        <end position="662"/>
    </location>
</feature>
<keyword evidence="5" id="KW-1185">Reference proteome</keyword>
<feature type="region of interest" description="Disordered" evidence="2">
    <location>
        <begin position="49"/>
        <end position="95"/>
    </location>
</feature>
<dbReference type="InterPro" id="IPR000315">
    <property type="entry name" value="Znf_B-box"/>
</dbReference>
<evidence type="ECO:0000313" key="5">
    <source>
        <dbReference type="Proteomes" id="UP001314205"/>
    </source>
</evidence>
<dbReference type="InterPro" id="IPR029526">
    <property type="entry name" value="PGBD"/>
</dbReference>
<feature type="compositionally biased region" description="Polar residues" evidence="2">
    <location>
        <begin position="79"/>
        <end position="90"/>
    </location>
</feature>
<accession>A0AAV1M2P9</accession>
<evidence type="ECO:0000259" key="3">
    <source>
        <dbReference type="PROSITE" id="PS50119"/>
    </source>
</evidence>